<feature type="domain" description="Large ribosomal subunit protein uL15/eL18" evidence="7">
    <location>
        <begin position="75"/>
        <end position="149"/>
    </location>
</feature>
<comment type="similarity">
    <text evidence="1 4 5">Belongs to the universal ribosomal protein uL15 family.</text>
</comment>
<dbReference type="GO" id="GO:0006412">
    <property type="term" value="P:translation"/>
    <property type="evidence" value="ECO:0007669"/>
    <property type="project" value="UniProtKB-UniRule"/>
</dbReference>
<evidence type="ECO:0000256" key="6">
    <source>
        <dbReference type="SAM" id="MobiDB-lite"/>
    </source>
</evidence>
<dbReference type="InterPro" id="IPR030878">
    <property type="entry name" value="Ribosomal_uL15"/>
</dbReference>
<keyword evidence="2 4" id="KW-0689">Ribosomal protein</keyword>
<dbReference type="OrthoDB" id="9810293at2"/>
<dbReference type="AlphaFoldDB" id="A0A1I4IQ62"/>
<protein>
    <recommendedName>
        <fullName evidence="4">Large ribosomal subunit protein uL15</fullName>
    </recommendedName>
</protein>
<organism evidence="8 9">
    <name type="scientific">Methylobacterium pseudosasicola</name>
    <dbReference type="NCBI Taxonomy" id="582667"/>
    <lineage>
        <taxon>Bacteria</taxon>
        <taxon>Pseudomonadati</taxon>
        <taxon>Pseudomonadota</taxon>
        <taxon>Alphaproteobacteria</taxon>
        <taxon>Hyphomicrobiales</taxon>
        <taxon>Methylobacteriaceae</taxon>
        <taxon>Methylobacterium</taxon>
    </lineage>
</organism>
<comment type="function">
    <text evidence="4">Binds to the 23S rRNA.</text>
</comment>
<gene>
    <name evidence="4" type="primary">rplO</name>
    <name evidence="8" type="ORF">SAMN05192568_1006254</name>
</gene>
<evidence type="ECO:0000256" key="1">
    <source>
        <dbReference type="ARBA" id="ARBA00007320"/>
    </source>
</evidence>
<dbReference type="InterPro" id="IPR005749">
    <property type="entry name" value="Ribosomal_uL15_bac-type"/>
</dbReference>
<dbReference type="Proteomes" id="UP000199048">
    <property type="component" value="Unassembled WGS sequence"/>
</dbReference>
<dbReference type="GO" id="GO:0003735">
    <property type="term" value="F:structural constituent of ribosome"/>
    <property type="evidence" value="ECO:0007669"/>
    <property type="project" value="InterPro"/>
</dbReference>
<dbReference type="InterPro" id="IPR021131">
    <property type="entry name" value="Ribosomal_uL15/eL18"/>
</dbReference>
<dbReference type="HAMAP" id="MF_01341">
    <property type="entry name" value="Ribosomal_uL15"/>
    <property type="match status" value="1"/>
</dbReference>
<dbReference type="RefSeq" id="WP_092039096.1">
    <property type="nucleotide sequence ID" value="NZ_FOTK01000006.1"/>
</dbReference>
<dbReference type="InterPro" id="IPR001196">
    <property type="entry name" value="Ribosomal_uL15_CS"/>
</dbReference>
<dbReference type="GO" id="GO:0019843">
    <property type="term" value="F:rRNA binding"/>
    <property type="evidence" value="ECO:0007669"/>
    <property type="project" value="UniProtKB-UniRule"/>
</dbReference>
<reference evidence="9" key="1">
    <citation type="submission" date="2016-10" db="EMBL/GenBank/DDBJ databases">
        <authorList>
            <person name="Varghese N."/>
            <person name="Submissions S."/>
        </authorList>
    </citation>
    <scope>NUCLEOTIDE SEQUENCE [LARGE SCALE GENOMIC DNA]</scope>
    <source>
        <strain evidence="9">BL36</strain>
    </source>
</reference>
<dbReference type="NCBIfam" id="TIGR01071">
    <property type="entry name" value="rplO_bact"/>
    <property type="match status" value="1"/>
</dbReference>
<keyword evidence="4" id="KW-0699">rRNA-binding</keyword>
<evidence type="ECO:0000259" key="7">
    <source>
        <dbReference type="Pfam" id="PF00828"/>
    </source>
</evidence>
<accession>A0A1I4IQ62</accession>
<feature type="compositionally biased region" description="Polar residues" evidence="6">
    <location>
        <begin position="1"/>
        <end position="12"/>
    </location>
</feature>
<comment type="subunit">
    <text evidence="4">Part of the 50S ribosomal subunit.</text>
</comment>
<evidence type="ECO:0000256" key="4">
    <source>
        <dbReference type="HAMAP-Rule" id="MF_01341"/>
    </source>
</evidence>
<evidence type="ECO:0000313" key="9">
    <source>
        <dbReference type="Proteomes" id="UP000199048"/>
    </source>
</evidence>
<dbReference type="EMBL" id="FOTK01000006">
    <property type="protein sequence ID" value="SFL56207.1"/>
    <property type="molecule type" value="Genomic_DNA"/>
</dbReference>
<dbReference type="PANTHER" id="PTHR12934:SF11">
    <property type="entry name" value="LARGE RIBOSOMAL SUBUNIT PROTEIN UL15M"/>
    <property type="match status" value="1"/>
</dbReference>
<dbReference type="STRING" id="582667.SAMN05192568_1006254"/>
<feature type="region of interest" description="Disordered" evidence="6">
    <location>
        <begin position="1"/>
        <end position="39"/>
    </location>
</feature>
<dbReference type="PROSITE" id="PS00475">
    <property type="entry name" value="RIBOSOMAL_L15"/>
    <property type="match status" value="1"/>
</dbReference>
<dbReference type="Gene3D" id="3.100.10.10">
    <property type="match status" value="1"/>
</dbReference>
<dbReference type="Pfam" id="PF00828">
    <property type="entry name" value="Ribosomal_L27A"/>
    <property type="match status" value="1"/>
</dbReference>
<name>A0A1I4IQ62_9HYPH</name>
<keyword evidence="3 4" id="KW-0687">Ribonucleoprotein</keyword>
<evidence type="ECO:0000256" key="5">
    <source>
        <dbReference type="RuleBase" id="RU003888"/>
    </source>
</evidence>
<proteinExistence type="inferred from homology"/>
<dbReference type="InterPro" id="IPR036227">
    <property type="entry name" value="Ribosomal_uL15/eL18_sf"/>
</dbReference>
<keyword evidence="9" id="KW-1185">Reference proteome</keyword>
<evidence type="ECO:0000256" key="2">
    <source>
        <dbReference type="ARBA" id="ARBA00022980"/>
    </source>
</evidence>
<dbReference type="GO" id="GO:0022625">
    <property type="term" value="C:cytosolic large ribosomal subunit"/>
    <property type="evidence" value="ECO:0007669"/>
    <property type="project" value="TreeGrafter"/>
</dbReference>
<sequence>MKLNEISDNPGATKNRMRVGRGIGSGKGKTAGRGVKGQKARTGVSIKGFEGGQMPLHRRLPKRGFNNLYAQDLNEVNLGRIQEAVEAGKLDKAATVTVETLVAAGIIARPRDGVKLLGVGELTAKLSFEVTRASKSAIEAVEKAGGSVTVAFATGVSHRGGAKAEATA</sequence>
<keyword evidence="4" id="KW-0694">RNA-binding</keyword>
<feature type="compositionally biased region" description="Gly residues" evidence="6">
    <location>
        <begin position="21"/>
        <end position="35"/>
    </location>
</feature>
<evidence type="ECO:0000256" key="3">
    <source>
        <dbReference type="ARBA" id="ARBA00023274"/>
    </source>
</evidence>
<evidence type="ECO:0000313" key="8">
    <source>
        <dbReference type="EMBL" id="SFL56207.1"/>
    </source>
</evidence>
<dbReference type="PANTHER" id="PTHR12934">
    <property type="entry name" value="50S RIBOSOMAL PROTEIN L15"/>
    <property type="match status" value="1"/>
</dbReference>
<dbReference type="SUPFAM" id="SSF52080">
    <property type="entry name" value="Ribosomal proteins L15p and L18e"/>
    <property type="match status" value="1"/>
</dbReference>